<reference evidence="1 2" key="1">
    <citation type="journal article" date="2012" name="Fungal Genet. Biol.">
        <title>The genome of the xerotolerant mold Wallemia sebi reveals adaptations to osmotic stress and suggests cryptic sexual reproduction.</title>
        <authorList>
            <person name="Padamsee M."/>
            <person name="Kumar T.K.A."/>
            <person name="Riley R."/>
            <person name="Binder M."/>
            <person name="Boyd A."/>
            <person name="Calvo A.M."/>
            <person name="Furukawa K."/>
            <person name="Hesse C."/>
            <person name="Hohmann S."/>
            <person name="James T.Y."/>
            <person name="LaButti K."/>
            <person name="Lapidus A."/>
            <person name="Lindquist E."/>
            <person name="Lucas S."/>
            <person name="Miller K."/>
            <person name="Shantappa S."/>
            <person name="Grigoriev I.V."/>
            <person name="Hibbett D.S."/>
            <person name="McLaughlin D.J."/>
            <person name="Spatafora J.W."/>
            <person name="Aime M.C."/>
        </authorList>
    </citation>
    <scope>NUCLEOTIDE SEQUENCE [LARGE SCALE GENOMIC DNA]</scope>
    <source>
        <strain evidence="2">ATCC MYA-4683 / CBS 633.66</strain>
    </source>
</reference>
<dbReference type="GeneID" id="18471530"/>
<dbReference type="InParanoid" id="I4YBS5"/>
<sequence length="71" mass="8076">MFFHHDVQQVHNNLVKATASIDNRSKGERVNLLHDRARAEHITLDVNRLHGPDDVQGLDLRLELADMVGIL</sequence>
<evidence type="ECO:0000313" key="1">
    <source>
        <dbReference type="EMBL" id="EIM21417.1"/>
    </source>
</evidence>
<name>I4YBS5_WALMC</name>
<proteinExistence type="predicted"/>
<keyword evidence="2" id="KW-1185">Reference proteome</keyword>
<dbReference type="EMBL" id="JH668232">
    <property type="protein sequence ID" value="EIM21417.1"/>
    <property type="molecule type" value="Genomic_DNA"/>
</dbReference>
<gene>
    <name evidence="1" type="ORF">WALSEDRAFT_32616</name>
</gene>
<protein>
    <submittedName>
        <fullName evidence="1">Uncharacterized protein</fullName>
    </submittedName>
</protein>
<dbReference type="Proteomes" id="UP000005242">
    <property type="component" value="Unassembled WGS sequence"/>
</dbReference>
<dbReference type="RefSeq" id="XP_006958448.1">
    <property type="nucleotide sequence ID" value="XM_006958386.1"/>
</dbReference>
<dbReference type="AlphaFoldDB" id="I4YBS5"/>
<dbReference type="KEGG" id="wse:WALSEDRAFT_32616"/>
<evidence type="ECO:0000313" key="2">
    <source>
        <dbReference type="Proteomes" id="UP000005242"/>
    </source>
</evidence>
<accession>I4YBS5</accession>
<organism evidence="1 2">
    <name type="scientific">Wallemia mellicola (strain ATCC MYA-4683 / CBS 633.66)</name>
    <name type="common">Wallemia sebi (CBS 633.66)</name>
    <dbReference type="NCBI Taxonomy" id="671144"/>
    <lineage>
        <taxon>Eukaryota</taxon>
        <taxon>Fungi</taxon>
        <taxon>Dikarya</taxon>
        <taxon>Basidiomycota</taxon>
        <taxon>Wallemiomycotina</taxon>
        <taxon>Wallemiomycetes</taxon>
        <taxon>Wallemiales</taxon>
        <taxon>Wallemiaceae</taxon>
        <taxon>Wallemia</taxon>
    </lineage>
</organism>
<dbReference type="HOGENOM" id="CLU_2741988_0_0_1"/>